<protein>
    <recommendedName>
        <fullName evidence="13">Cytochrome P450</fullName>
    </recommendedName>
</protein>
<dbReference type="GO" id="GO:0005506">
    <property type="term" value="F:iron ion binding"/>
    <property type="evidence" value="ECO:0007669"/>
    <property type="project" value="InterPro"/>
</dbReference>
<dbReference type="InterPro" id="IPR050665">
    <property type="entry name" value="Cytochrome_P450_Monooxygen"/>
</dbReference>
<dbReference type="Gramene" id="Psat3g165800.1">
    <property type="protein sequence ID" value="Psat3g165800.1.cds"/>
    <property type="gene ID" value="Psat3g165800"/>
</dbReference>
<dbReference type="Proteomes" id="UP001058974">
    <property type="component" value="Chromosome 3"/>
</dbReference>
<keyword evidence="8" id="KW-0408">Iron</keyword>
<dbReference type="InterPro" id="IPR036396">
    <property type="entry name" value="Cyt_P450_sf"/>
</dbReference>
<evidence type="ECO:0000256" key="7">
    <source>
        <dbReference type="ARBA" id="ARBA00023002"/>
    </source>
</evidence>
<evidence type="ECO:0000256" key="2">
    <source>
        <dbReference type="ARBA" id="ARBA00010617"/>
    </source>
</evidence>
<dbReference type="InterPro" id="IPR001128">
    <property type="entry name" value="Cyt_P450"/>
</dbReference>
<evidence type="ECO:0000256" key="10">
    <source>
        <dbReference type="ARBA" id="ARBA00023136"/>
    </source>
</evidence>
<dbReference type="GO" id="GO:0016705">
    <property type="term" value="F:oxidoreductase activity, acting on paired donors, with incorporation or reduction of molecular oxygen"/>
    <property type="evidence" value="ECO:0007669"/>
    <property type="project" value="InterPro"/>
</dbReference>
<reference evidence="11 12" key="1">
    <citation type="journal article" date="2022" name="Nat. Genet.">
        <title>Improved pea reference genome and pan-genome highlight genomic features and evolutionary characteristics.</title>
        <authorList>
            <person name="Yang T."/>
            <person name="Liu R."/>
            <person name="Luo Y."/>
            <person name="Hu S."/>
            <person name="Wang D."/>
            <person name="Wang C."/>
            <person name="Pandey M.K."/>
            <person name="Ge S."/>
            <person name="Xu Q."/>
            <person name="Li N."/>
            <person name="Li G."/>
            <person name="Huang Y."/>
            <person name="Saxena R.K."/>
            <person name="Ji Y."/>
            <person name="Li M."/>
            <person name="Yan X."/>
            <person name="He Y."/>
            <person name="Liu Y."/>
            <person name="Wang X."/>
            <person name="Xiang C."/>
            <person name="Varshney R.K."/>
            <person name="Ding H."/>
            <person name="Gao S."/>
            <person name="Zong X."/>
        </authorList>
    </citation>
    <scope>NUCLEOTIDE SEQUENCE [LARGE SCALE GENOMIC DNA]</scope>
    <source>
        <strain evidence="11 12">cv. Zhongwan 6</strain>
    </source>
</reference>
<evidence type="ECO:0000313" key="11">
    <source>
        <dbReference type="EMBL" id="KAI5430639.1"/>
    </source>
</evidence>
<name>A0A9D4Y2I0_PEA</name>
<evidence type="ECO:0000256" key="4">
    <source>
        <dbReference type="ARBA" id="ARBA00022692"/>
    </source>
</evidence>
<keyword evidence="4" id="KW-0812">Transmembrane</keyword>
<comment type="caution">
    <text evidence="11">The sequence shown here is derived from an EMBL/GenBank/DDBJ whole genome shotgun (WGS) entry which is preliminary data.</text>
</comment>
<accession>A0A9D4Y2I0</accession>
<dbReference type="Pfam" id="PF00067">
    <property type="entry name" value="p450"/>
    <property type="match status" value="1"/>
</dbReference>
<keyword evidence="7" id="KW-0560">Oxidoreductase</keyword>
<dbReference type="EMBL" id="JAMSHJ010000003">
    <property type="protein sequence ID" value="KAI5430639.1"/>
    <property type="molecule type" value="Genomic_DNA"/>
</dbReference>
<dbReference type="GO" id="GO:0016020">
    <property type="term" value="C:membrane"/>
    <property type="evidence" value="ECO:0007669"/>
    <property type="project" value="UniProtKB-SubCell"/>
</dbReference>
<dbReference type="GO" id="GO:0020037">
    <property type="term" value="F:heme binding"/>
    <property type="evidence" value="ECO:0007669"/>
    <property type="project" value="InterPro"/>
</dbReference>
<keyword evidence="10" id="KW-0472">Membrane</keyword>
<keyword evidence="6" id="KW-1133">Transmembrane helix</keyword>
<dbReference type="PANTHER" id="PTHR24282">
    <property type="entry name" value="CYTOCHROME P450 FAMILY MEMBER"/>
    <property type="match status" value="1"/>
</dbReference>
<dbReference type="Gramene" id="PSAT_LOCUS11678_t1">
    <property type="protein sequence ID" value="CAL5191744.1"/>
    <property type="gene ID" value="PSAT_LOCUS11678"/>
</dbReference>
<keyword evidence="3" id="KW-0349">Heme</keyword>
<evidence type="ECO:0000256" key="9">
    <source>
        <dbReference type="ARBA" id="ARBA00023033"/>
    </source>
</evidence>
<comment type="similarity">
    <text evidence="2">Belongs to the cytochrome P450 family.</text>
</comment>
<dbReference type="Gramene" id="Psat03G0501400-T1">
    <property type="protein sequence ID" value="KAI5430639.1"/>
    <property type="gene ID" value="KIW84_035014"/>
</dbReference>
<keyword evidence="5" id="KW-0479">Metal-binding</keyword>
<sequence>MILEGAKSCEGSDELLPSSTARERFNLDNCKTIFFAGHESTAITASWCLTLLAIHHDWPDRVSEEVLEVCGNGNPDANKLRSMKTLTMVIQETLRLYFTAMFIGRRAYQDIDFTCEISLNFTCSHL</sequence>
<evidence type="ECO:0000256" key="5">
    <source>
        <dbReference type="ARBA" id="ARBA00022723"/>
    </source>
</evidence>
<comment type="subcellular location">
    <subcellularLocation>
        <location evidence="1">Membrane</location>
        <topology evidence="1">Single-pass membrane protein</topology>
    </subcellularLocation>
</comment>
<dbReference type="GO" id="GO:0004497">
    <property type="term" value="F:monooxygenase activity"/>
    <property type="evidence" value="ECO:0007669"/>
    <property type="project" value="UniProtKB-KW"/>
</dbReference>
<dbReference type="AlphaFoldDB" id="A0A9D4Y2I0"/>
<dbReference type="SUPFAM" id="SSF48264">
    <property type="entry name" value="Cytochrome P450"/>
    <property type="match status" value="1"/>
</dbReference>
<dbReference type="Gene3D" id="1.10.630.10">
    <property type="entry name" value="Cytochrome P450"/>
    <property type="match status" value="1"/>
</dbReference>
<evidence type="ECO:0000256" key="8">
    <source>
        <dbReference type="ARBA" id="ARBA00023004"/>
    </source>
</evidence>
<dbReference type="OrthoDB" id="1470350at2759"/>
<evidence type="ECO:0000256" key="1">
    <source>
        <dbReference type="ARBA" id="ARBA00004167"/>
    </source>
</evidence>
<organism evidence="11 12">
    <name type="scientific">Pisum sativum</name>
    <name type="common">Garden pea</name>
    <name type="synonym">Lathyrus oleraceus</name>
    <dbReference type="NCBI Taxonomy" id="3888"/>
    <lineage>
        <taxon>Eukaryota</taxon>
        <taxon>Viridiplantae</taxon>
        <taxon>Streptophyta</taxon>
        <taxon>Embryophyta</taxon>
        <taxon>Tracheophyta</taxon>
        <taxon>Spermatophyta</taxon>
        <taxon>Magnoliopsida</taxon>
        <taxon>eudicotyledons</taxon>
        <taxon>Gunneridae</taxon>
        <taxon>Pentapetalae</taxon>
        <taxon>rosids</taxon>
        <taxon>fabids</taxon>
        <taxon>Fabales</taxon>
        <taxon>Fabaceae</taxon>
        <taxon>Papilionoideae</taxon>
        <taxon>50 kb inversion clade</taxon>
        <taxon>NPAAA clade</taxon>
        <taxon>Hologalegina</taxon>
        <taxon>IRL clade</taxon>
        <taxon>Fabeae</taxon>
        <taxon>Lathyrus</taxon>
    </lineage>
</organism>
<evidence type="ECO:0000313" key="12">
    <source>
        <dbReference type="Proteomes" id="UP001058974"/>
    </source>
</evidence>
<keyword evidence="9" id="KW-0503">Monooxygenase</keyword>
<evidence type="ECO:0000256" key="6">
    <source>
        <dbReference type="ARBA" id="ARBA00022989"/>
    </source>
</evidence>
<evidence type="ECO:0000256" key="3">
    <source>
        <dbReference type="ARBA" id="ARBA00022617"/>
    </source>
</evidence>
<gene>
    <name evidence="11" type="ORF">KIW84_035014</name>
</gene>
<dbReference type="PANTHER" id="PTHR24282:SF26">
    <property type="entry name" value="CYTOCHROME P450"/>
    <property type="match status" value="1"/>
</dbReference>
<proteinExistence type="inferred from homology"/>
<keyword evidence="12" id="KW-1185">Reference proteome</keyword>
<evidence type="ECO:0008006" key="13">
    <source>
        <dbReference type="Google" id="ProtNLM"/>
    </source>
</evidence>